<dbReference type="Proteomes" id="UP000673394">
    <property type="component" value="Unassembled WGS sequence"/>
</dbReference>
<dbReference type="PROSITE" id="PS51186">
    <property type="entry name" value="GNAT"/>
    <property type="match status" value="1"/>
</dbReference>
<accession>A0ABS5CAN2</accession>
<dbReference type="RefSeq" id="WP_210657847.1">
    <property type="nucleotide sequence ID" value="NZ_JAGKSP010000003.1"/>
</dbReference>
<comment type="function">
    <text evidence="2">Involved in resistance to gentamicin, tobramycin, and kanamycin. Tobramycin and kanamycin resistance is due to the ACC activity, specified by N-terminal region. The C-terminal region is a kinase that phosphorylates several 4,6-disubstituted aminoglycosides.</text>
</comment>
<dbReference type="EC" id="2.7.1.190" evidence="4"/>
<dbReference type="GO" id="GO:0016746">
    <property type="term" value="F:acyltransferase activity"/>
    <property type="evidence" value="ECO:0007669"/>
    <property type="project" value="UniProtKB-KW"/>
</dbReference>
<keyword evidence="9" id="KW-1185">Reference proteome</keyword>
<dbReference type="EMBL" id="JAGKSP010000003">
    <property type="protein sequence ID" value="MBP3963053.1"/>
    <property type="molecule type" value="Genomic_DNA"/>
</dbReference>
<comment type="similarity">
    <text evidence="3">In the C-terminal section; belongs to the aminoglycoside phosphotransferase family.</text>
</comment>
<name>A0ABS5CAN2_9BACL</name>
<comment type="catalytic activity">
    <reaction evidence="1">
        <text>a gentamycin + GTP = a gentamycin 2''-phosphate + GDP + H(+)</text>
        <dbReference type="Rhea" id="RHEA:48872"/>
        <dbReference type="ChEBI" id="CHEBI:15378"/>
        <dbReference type="ChEBI" id="CHEBI:37565"/>
        <dbReference type="ChEBI" id="CHEBI:58189"/>
        <dbReference type="ChEBI" id="CHEBI:90218"/>
        <dbReference type="ChEBI" id="CHEBI:90219"/>
        <dbReference type="EC" id="2.7.1.190"/>
    </reaction>
</comment>
<evidence type="ECO:0000256" key="3">
    <source>
        <dbReference type="ARBA" id="ARBA00008487"/>
    </source>
</evidence>
<keyword evidence="8" id="KW-0012">Acyltransferase</keyword>
<feature type="domain" description="N-acetyltransferase" evidence="7">
    <location>
        <begin position="1"/>
        <end position="155"/>
    </location>
</feature>
<dbReference type="CDD" id="cd04301">
    <property type="entry name" value="NAT_SF"/>
    <property type="match status" value="1"/>
</dbReference>
<proteinExistence type="inferred from homology"/>
<protein>
    <recommendedName>
        <fullName evidence="5">Bifunctional AAC/APH</fullName>
        <ecNumber evidence="4">2.7.1.190</ecNumber>
    </recommendedName>
</protein>
<gene>
    <name evidence="8" type="ORF">I8J30_10115</name>
</gene>
<evidence type="ECO:0000256" key="5">
    <source>
        <dbReference type="ARBA" id="ARBA00014467"/>
    </source>
</evidence>
<evidence type="ECO:0000256" key="1">
    <source>
        <dbReference type="ARBA" id="ARBA00001735"/>
    </source>
</evidence>
<keyword evidence="8" id="KW-0808">Transferase</keyword>
<keyword evidence="6" id="KW-0511">Multifunctional enzyme</keyword>
<dbReference type="Pfam" id="PF00583">
    <property type="entry name" value="Acetyltransf_1"/>
    <property type="match status" value="1"/>
</dbReference>
<comment type="caution">
    <text evidence="8">The sequence shown here is derived from an EMBL/GenBank/DDBJ whole genome shotgun (WGS) entry which is preliminary data.</text>
</comment>
<evidence type="ECO:0000256" key="4">
    <source>
        <dbReference type="ARBA" id="ARBA00011931"/>
    </source>
</evidence>
<dbReference type="Gene3D" id="3.40.630.30">
    <property type="match status" value="1"/>
</dbReference>
<evidence type="ECO:0000313" key="8">
    <source>
        <dbReference type="EMBL" id="MBP3963053.1"/>
    </source>
</evidence>
<reference evidence="8 9" key="1">
    <citation type="submission" date="2021-04" db="EMBL/GenBank/DDBJ databases">
        <title>Paenibacillus sp. DLE-14 whole genome sequence.</title>
        <authorList>
            <person name="Ham Y.J."/>
        </authorList>
    </citation>
    <scope>NUCLEOTIDE SEQUENCE [LARGE SCALE GENOMIC DNA]</scope>
    <source>
        <strain evidence="8 9">DLE-14</strain>
    </source>
</reference>
<organism evidence="8 9">
    <name type="scientific">Paenibacillus lignilyticus</name>
    <dbReference type="NCBI Taxonomy" id="1172615"/>
    <lineage>
        <taxon>Bacteria</taxon>
        <taxon>Bacillati</taxon>
        <taxon>Bacillota</taxon>
        <taxon>Bacilli</taxon>
        <taxon>Bacillales</taxon>
        <taxon>Paenibacillaceae</taxon>
        <taxon>Paenibacillus</taxon>
    </lineage>
</organism>
<dbReference type="SUPFAM" id="SSF55729">
    <property type="entry name" value="Acyl-CoA N-acyltransferases (Nat)"/>
    <property type="match status" value="1"/>
</dbReference>
<dbReference type="InterPro" id="IPR016181">
    <property type="entry name" value="Acyl_CoA_acyltransferase"/>
</dbReference>
<dbReference type="Pfam" id="PF01636">
    <property type="entry name" value="APH"/>
    <property type="match status" value="1"/>
</dbReference>
<dbReference type="SUPFAM" id="SSF56112">
    <property type="entry name" value="Protein kinase-like (PK-like)"/>
    <property type="match status" value="1"/>
</dbReference>
<evidence type="ECO:0000259" key="7">
    <source>
        <dbReference type="PROSITE" id="PS51186"/>
    </source>
</evidence>
<sequence length="281" mass="31806">MRFEPIDVIQHRTFMIPFRRDSFIVSFGSDQDFGNEEEYIDWVSEKSKQFPDGLVVAMENEIPIGQLELTIKEVHDSKIGYVHLYYLVPEKRGIGLGKELHQYALKFFENNGVKEYQLLVSSSNPTALRFYHKNGMQEIGFEQDGKVIRMIGTVRGNPVNGHDILAGIEWQDSAPILKAILAAEADLTISTLTPGLEADVVKITHGDKHFVLKVWNKRPKPDVLRQYRLLEALHPQGIRVSEPIGHGRTATGDGVLLTRYHGTAVTKVSPLDEWTTGRFQI</sequence>
<dbReference type="InterPro" id="IPR011009">
    <property type="entry name" value="Kinase-like_dom_sf"/>
</dbReference>
<dbReference type="InterPro" id="IPR002575">
    <property type="entry name" value="Aminoglycoside_PTrfase"/>
</dbReference>
<dbReference type="InterPro" id="IPR000182">
    <property type="entry name" value="GNAT_dom"/>
</dbReference>
<evidence type="ECO:0000313" key="9">
    <source>
        <dbReference type="Proteomes" id="UP000673394"/>
    </source>
</evidence>
<evidence type="ECO:0000256" key="6">
    <source>
        <dbReference type="ARBA" id="ARBA00023268"/>
    </source>
</evidence>
<evidence type="ECO:0000256" key="2">
    <source>
        <dbReference type="ARBA" id="ARBA00002498"/>
    </source>
</evidence>